<evidence type="ECO:0000259" key="5">
    <source>
        <dbReference type="PROSITE" id="PS50045"/>
    </source>
</evidence>
<dbReference type="GO" id="GO:0006355">
    <property type="term" value="P:regulation of DNA-templated transcription"/>
    <property type="evidence" value="ECO:0007669"/>
    <property type="project" value="InterPro"/>
</dbReference>
<dbReference type="GO" id="GO:0043565">
    <property type="term" value="F:sequence-specific DNA binding"/>
    <property type="evidence" value="ECO:0007669"/>
    <property type="project" value="InterPro"/>
</dbReference>
<gene>
    <name evidence="6" type="ORF">ATL39_0206</name>
</gene>
<organism evidence="6 7">
    <name type="scientific">Sinobaca qinghaiensis</name>
    <dbReference type="NCBI Taxonomy" id="342944"/>
    <lineage>
        <taxon>Bacteria</taxon>
        <taxon>Bacillati</taxon>
        <taxon>Bacillota</taxon>
        <taxon>Bacilli</taxon>
        <taxon>Bacillales</taxon>
        <taxon>Sporolactobacillaceae</taxon>
        <taxon>Sinobaca</taxon>
    </lineage>
</organism>
<dbReference type="AlphaFoldDB" id="A0A419V7C5"/>
<dbReference type="Pfam" id="PF02954">
    <property type="entry name" value="HTH_8"/>
    <property type="match status" value="1"/>
</dbReference>
<evidence type="ECO:0000313" key="6">
    <source>
        <dbReference type="EMBL" id="RKD75994.1"/>
    </source>
</evidence>
<feature type="domain" description="Sigma-54 factor interaction" evidence="5">
    <location>
        <begin position="306"/>
        <end position="531"/>
    </location>
</feature>
<keyword evidence="7" id="KW-1185">Reference proteome</keyword>
<dbReference type="PROSITE" id="PS50045">
    <property type="entry name" value="SIGMA54_INTERACT_4"/>
    <property type="match status" value="1"/>
</dbReference>
<dbReference type="InterPro" id="IPR058031">
    <property type="entry name" value="AAA_lid_NorR"/>
</dbReference>
<dbReference type="PANTHER" id="PTHR32071">
    <property type="entry name" value="TRANSCRIPTIONAL REGULATORY PROTEIN"/>
    <property type="match status" value="1"/>
</dbReference>
<dbReference type="SUPFAM" id="SSF55781">
    <property type="entry name" value="GAF domain-like"/>
    <property type="match status" value="1"/>
</dbReference>
<dbReference type="SUPFAM" id="SSF52540">
    <property type="entry name" value="P-loop containing nucleoside triphosphate hydrolases"/>
    <property type="match status" value="1"/>
</dbReference>
<dbReference type="InterPro" id="IPR002197">
    <property type="entry name" value="HTH_Fis"/>
</dbReference>
<dbReference type="SMART" id="SM00382">
    <property type="entry name" value="AAA"/>
    <property type="match status" value="1"/>
</dbReference>
<dbReference type="OrthoDB" id="9771372at2"/>
<dbReference type="InterPro" id="IPR029016">
    <property type="entry name" value="GAF-like_dom_sf"/>
</dbReference>
<dbReference type="EMBL" id="RAPK01000006">
    <property type="protein sequence ID" value="RKD75994.1"/>
    <property type="molecule type" value="Genomic_DNA"/>
</dbReference>
<evidence type="ECO:0000256" key="1">
    <source>
        <dbReference type="ARBA" id="ARBA00022741"/>
    </source>
</evidence>
<dbReference type="InterPro" id="IPR002078">
    <property type="entry name" value="Sigma_54_int"/>
</dbReference>
<dbReference type="PROSITE" id="PS00676">
    <property type="entry name" value="SIGMA54_INTERACT_2"/>
    <property type="match status" value="1"/>
</dbReference>
<sequence length="609" mass="67366">MIAGQVTKEQWKRFVQEGALDTSRISRRIAASWYECRKNGVDPYNGKGILRLESGDLQKKREENKRLIEIAVPFMKKLAQMYAQSNMIILLIDRDGYVLKLMGQDKARALATHINFTEGVKWTEKEVGTNAIGTALSTGEAITVNGPEHFSLASQSWGCSASPIRDEKGDVLGILDISSPSAAGYHEHLLGTVVSAAYAIEHKWQQLIKEEEIALMHHALECLGKQETSFFVADRHGRIVYLSPQAKANLNASRGGSIDDLPFSAAKTPVYSSDGGQVIGSYAAVPVKEAKPCGTGWAGTFSFKGVIGTSSTFKEVLEKAEKVSRTNVTVHITGETGTGKEVMARSIHESHAGRNAPFIAINCGAVPANLLESELFGYAPGAFTGAKKEGAPGKIVQADGGTLFLDEIGEIPAAMQVALLRVLQEKEVTPVGGDKTRPVKFRLITASNRPLGEQVQNGTFREDLYYRIYVYAIHLPPLRRRREDIPALIHYYFHQNGWPFSWTEKSLQVLQRQKWEGNIRELFNVLEGLYVEFQEETPTARQIEAYVQQTSSGHEETPPVPSLSVREQMEKDYLEKALRQHGGKASLAAEQLGIPRSSFYRKLAKYQLS</sequence>
<dbReference type="InterPro" id="IPR027417">
    <property type="entry name" value="P-loop_NTPase"/>
</dbReference>
<dbReference type="Proteomes" id="UP000285120">
    <property type="component" value="Unassembled WGS sequence"/>
</dbReference>
<name>A0A419V7C5_9BACL</name>
<proteinExistence type="predicted"/>
<dbReference type="InterPro" id="IPR025943">
    <property type="entry name" value="Sigma_54_int_dom_ATP-bd_2"/>
</dbReference>
<keyword evidence="4" id="KW-0804">Transcription</keyword>
<dbReference type="Pfam" id="PF25601">
    <property type="entry name" value="AAA_lid_14"/>
    <property type="match status" value="1"/>
</dbReference>
<protein>
    <submittedName>
        <fullName evidence="6">Transcriptional regulator of acetoin/glycerol metabolism</fullName>
    </submittedName>
</protein>
<dbReference type="Pfam" id="PF00158">
    <property type="entry name" value="Sigma54_activat"/>
    <property type="match status" value="1"/>
</dbReference>
<dbReference type="PRINTS" id="PR01590">
    <property type="entry name" value="HTHFIS"/>
</dbReference>
<keyword evidence="3" id="KW-0805">Transcription regulation</keyword>
<dbReference type="RefSeq" id="WP_120191418.1">
    <property type="nucleotide sequence ID" value="NZ_RAPK01000006.1"/>
</dbReference>
<keyword evidence="2" id="KW-0067">ATP-binding</keyword>
<dbReference type="SUPFAM" id="SSF46689">
    <property type="entry name" value="Homeodomain-like"/>
    <property type="match status" value="1"/>
</dbReference>
<dbReference type="Gene3D" id="3.30.450.40">
    <property type="match status" value="1"/>
</dbReference>
<dbReference type="InterPro" id="IPR003593">
    <property type="entry name" value="AAA+_ATPase"/>
</dbReference>
<keyword evidence="1" id="KW-0547">Nucleotide-binding</keyword>
<comment type="caution">
    <text evidence="6">The sequence shown here is derived from an EMBL/GenBank/DDBJ whole genome shotgun (WGS) entry which is preliminary data.</text>
</comment>
<evidence type="ECO:0000256" key="2">
    <source>
        <dbReference type="ARBA" id="ARBA00022840"/>
    </source>
</evidence>
<dbReference type="Gene3D" id="1.10.10.60">
    <property type="entry name" value="Homeodomain-like"/>
    <property type="match status" value="1"/>
</dbReference>
<evidence type="ECO:0000313" key="7">
    <source>
        <dbReference type="Proteomes" id="UP000285120"/>
    </source>
</evidence>
<dbReference type="Gene3D" id="1.10.8.60">
    <property type="match status" value="1"/>
</dbReference>
<evidence type="ECO:0000256" key="4">
    <source>
        <dbReference type="ARBA" id="ARBA00023163"/>
    </source>
</evidence>
<dbReference type="InterPro" id="IPR009057">
    <property type="entry name" value="Homeodomain-like_sf"/>
</dbReference>
<evidence type="ECO:0000256" key="3">
    <source>
        <dbReference type="ARBA" id="ARBA00023015"/>
    </source>
</evidence>
<dbReference type="CDD" id="cd00009">
    <property type="entry name" value="AAA"/>
    <property type="match status" value="1"/>
</dbReference>
<dbReference type="FunFam" id="3.40.50.300:FF:000006">
    <property type="entry name" value="DNA-binding transcriptional regulator NtrC"/>
    <property type="match status" value="1"/>
</dbReference>
<dbReference type="GO" id="GO:0005524">
    <property type="term" value="F:ATP binding"/>
    <property type="evidence" value="ECO:0007669"/>
    <property type="project" value="UniProtKB-KW"/>
</dbReference>
<dbReference type="Gene3D" id="3.40.50.300">
    <property type="entry name" value="P-loop containing nucleotide triphosphate hydrolases"/>
    <property type="match status" value="1"/>
</dbReference>
<accession>A0A419V7C5</accession>
<reference evidence="6 7" key="1">
    <citation type="submission" date="2018-09" db="EMBL/GenBank/DDBJ databases">
        <title>Genomic Encyclopedia of Archaeal and Bacterial Type Strains, Phase II (KMG-II): from individual species to whole genera.</title>
        <authorList>
            <person name="Goeker M."/>
        </authorList>
    </citation>
    <scope>NUCLEOTIDE SEQUENCE [LARGE SCALE GENOMIC DNA]</scope>
    <source>
        <strain evidence="6 7">DSM 17008</strain>
    </source>
</reference>
<dbReference type="PANTHER" id="PTHR32071:SF101">
    <property type="entry name" value="ACETOIN DEHYDROGENASE OPERON TRANSCRIPTIONAL ACTIVATOR ACOR"/>
    <property type="match status" value="1"/>
</dbReference>